<dbReference type="AlphaFoldDB" id="A0A5N6QW12"/>
<dbReference type="InterPro" id="IPR001810">
    <property type="entry name" value="F-box_dom"/>
</dbReference>
<reference evidence="2 3" key="1">
    <citation type="submission" date="2019-06" db="EMBL/GenBank/DDBJ databases">
        <title>A chromosomal-level reference genome of Carpinus fangiana (Coryloideae, Betulaceae).</title>
        <authorList>
            <person name="Yang X."/>
            <person name="Wang Z."/>
            <person name="Zhang L."/>
            <person name="Hao G."/>
            <person name="Liu J."/>
            <person name="Yang Y."/>
        </authorList>
    </citation>
    <scope>NUCLEOTIDE SEQUENCE [LARGE SCALE GENOMIC DNA]</scope>
    <source>
        <strain evidence="2">Cfa_2016G</strain>
        <tissue evidence="2">Leaf</tissue>
    </source>
</reference>
<dbReference type="CDD" id="cd22157">
    <property type="entry name" value="F-box_AtFBW1-like"/>
    <property type="match status" value="1"/>
</dbReference>
<accession>A0A5N6QW12</accession>
<dbReference type="Pfam" id="PF00646">
    <property type="entry name" value="F-box"/>
    <property type="match status" value="1"/>
</dbReference>
<sequence length="153" mass="17711">MLWGSWDLPEDASMEILSRLPVKFLASCKCISKSWYALITNPSFITKHLKTSRNPHRGAAILMRVHRIKPLRLHTLSNETLRVSGVVDPRKLFQYEVAGLSMFGPCNGILCFSATLRKDRHWHNYNRALLWNPTTRESKILPPPPTPSYWIYH</sequence>
<dbReference type="PANTHER" id="PTHR31672">
    <property type="entry name" value="BNACNNG10540D PROTEIN"/>
    <property type="match status" value="1"/>
</dbReference>
<dbReference type="PANTHER" id="PTHR31672:SF13">
    <property type="entry name" value="F-BOX PROTEIN CPR30-LIKE"/>
    <property type="match status" value="1"/>
</dbReference>
<dbReference type="EMBL" id="CM017323">
    <property type="protein sequence ID" value="KAE8021743.1"/>
    <property type="molecule type" value="Genomic_DNA"/>
</dbReference>
<evidence type="ECO:0000259" key="1">
    <source>
        <dbReference type="SMART" id="SM00256"/>
    </source>
</evidence>
<gene>
    <name evidence="2" type="ORF">FH972_007608</name>
</gene>
<protein>
    <recommendedName>
        <fullName evidence="1">F-box domain-containing protein</fullName>
    </recommendedName>
</protein>
<dbReference type="SMART" id="SM00256">
    <property type="entry name" value="FBOX"/>
    <property type="match status" value="1"/>
</dbReference>
<dbReference type="SUPFAM" id="SSF81383">
    <property type="entry name" value="F-box domain"/>
    <property type="match status" value="1"/>
</dbReference>
<keyword evidence="3" id="KW-1185">Reference proteome</keyword>
<organism evidence="2 3">
    <name type="scientific">Carpinus fangiana</name>
    <dbReference type="NCBI Taxonomy" id="176857"/>
    <lineage>
        <taxon>Eukaryota</taxon>
        <taxon>Viridiplantae</taxon>
        <taxon>Streptophyta</taxon>
        <taxon>Embryophyta</taxon>
        <taxon>Tracheophyta</taxon>
        <taxon>Spermatophyta</taxon>
        <taxon>Magnoliopsida</taxon>
        <taxon>eudicotyledons</taxon>
        <taxon>Gunneridae</taxon>
        <taxon>Pentapetalae</taxon>
        <taxon>rosids</taxon>
        <taxon>fabids</taxon>
        <taxon>Fagales</taxon>
        <taxon>Betulaceae</taxon>
        <taxon>Carpinus</taxon>
    </lineage>
</organism>
<dbReference type="OrthoDB" id="1702299at2759"/>
<feature type="domain" description="F-box" evidence="1">
    <location>
        <begin position="8"/>
        <end position="48"/>
    </location>
</feature>
<name>A0A5N6QW12_9ROSI</name>
<dbReference type="Gene3D" id="1.20.1280.50">
    <property type="match status" value="1"/>
</dbReference>
<proteinExistence type="predicted"/>
<dbReference type="InterPro" id="IPR036047">
    <property type="entry name" value="F-box-like_dom_sf"/>
</dbReference>
<dbReference type="InterPro" id="IPR050796">
    <property type="entry name" value="SCF_F-box_component"/>
</dbReference>
<evidence type="ECO:0000313" key="2">
    <source>
        <dbReference type="EMBL" id="KAE8021743.1"/>
    </source>
</evidence>
<dbReference type="Proteomes" id="UP000327013">
    <property type="component" value="Chromosome 3"/>
</dbReference>
<evidence type="ECO:0000313" key="3">
    <source>
        <dbReference type="Proteomes" id="UP000327013"/>
    </source>
</evidence>